<dbReference type="EMBL" id="JABFUD020000017">
    <property type="protein sequence ID" value="KAI5067189.1"/>
    <property type="molecule type" value="Genomic_DNA"/>
</dbReference>
<comment type="caution">
    <text evidence="2">The sequence shown here is derived from an EMBL/GenBank/DDBJ whole genome shotgun (WGS) entry which is preliminary data.</text>
</comment>
<protein>
    <submittedName>
        <fullName evidence="2">Uncharacterized protein</fullName>
    </submittedName>
</protein>
<evidence type="ECO:0000256" key="1">
    <source>
        <dbReference type="SAM" id="MobiDB-lite"/>
    </source>
</evidence>
<gene>
    <name evidence="2" type="ORF">GOP47_0017717</name>
</gene>
<feature type="region of interest" description="Disordered" evidence="1">
    <location>
        <begin position="51"/>
        <end position="108"/>
    </location>
</feature>
<evidence type="ECO:0000313" key="2">
    <source>
        <dbReference type="EMBL" id="KAI5067189.1"/>
    </source>
</evidence>
<proteinExistence type="predicted"/>
<organism evidence="2 3">
    <name type="scientific">Adiantum capillus-veneris</name>
    <name type="common">Maidenhair fern</name>
    <dbReference type="NCBI Taxonomy" id="13818"/>
    <lineage>
        <taxon>Eukaryota</taxon>
        <taxon>Viridiplantae</taxon>
        <taxon>Streptophyta</taxon>
        <taxon>Embryophyta</taxon>
        <taxon>Tracheophyta</taxon>
        <taxon>Polypodiopsida</taxon>
        <taxon>Polypodiidae</taxon>
        <taxon>Polypodiales</taxon>
        <taxon>Pteridineae</taxon>
        <taxon>Pteridaceae</taxon>
        <taxon>Vittarioideae</taxon>
        <taxon>Adiantum</taxon>
    </lineage>
</organism>
<feature type="compositionally biased region" description="Acidic residues" evidence="1">
    <location>
        <begin position="68"/>
        <end position="108"/>
    </location>
</feature>
<accession>A0A9D4UFX7</accession>
<name>A0A9D4UFX7_ADICA</name>
<dbReference type="AlphaFoldDB" id="A0A9D4UFX7"/>
<reference evidence="2" key="1">
    <citation type="submission" date="2021-01" db="EMBL/GenBank/DDBJ databases">
        <title>Adiantum capillus-veneris genome.</title>
        <authorList>
            <person name="Fang Y."/>
            <person name="Liao Q."/>
        </authorList>
    </citation>
    <scope>NUCLEOTIDE SEQUENCE</scope>
    <source>
        <strain evidence="2">H3</strain>
        <tissue evidence="2">Leaf</tissue>
    </source>
</reference>
<dbReference type="OrthoDB" id="2002300at2759"/>
<dbReference type="Proteomes" id="UP000886520">
    <property type="component" value="Chromosome 17"/>
</dbReference>
<evidence type="ECO:0000313" key="3">
    <source>
        <dbReference type="Proteomes" id="UP000886520"/>
    </source>
</evidence>
<keyword evidence="3" id="KW-1185">Reference proteome</keyword>
<sequence>METGYTSKLISGGLTSFKALFKEVVGCMPTQAECEEGNKHGFTKYMNQLREQGTPLKKGPPLATQTGVDEEYETSDEDDEDYVAEEEMEINKDEDMDEGEDEDEGDSC</sequence>